<sequence>MNLRRFLGCYYAYLFLFDFILCYAIYTALFELRGLSFTQIGALLAFWSLSAIVLELPSGALSDRFDRRWLLVAAPLAKLFTFVCWGLADGNVWLYGLGFLCWSVGQALMSGTGEALVYERLEAEGQTADYDKVNGRATAAESLGIAAGTLLGGFVAAANGMELTVWLSIPPLLLCALLALTLRDSRQAPEAEAEARPGYMENFRIAFREFRTLPELRFVTLYIAVGLILFEVLEEFDQLYYLAVGLPIWLFGVVGAAILGAVALASTLAHRLARHPALAWALPLAGGLLLLAASFGTHPAYVLVLELAYLLVVPATVLSEARFQRLIEGRSRATTTSALAMAQNVTGILITFGFGLLAEYVGILPAYGWAGLLMLPVAAWVWQAQRSGVRALD</sequence>
<keyword evidence="1 4" id="KW-0812">Transmembrane</keyword>
<evidence type="ECO:0000256" key="2">
    <source>
        <dbReference type="ARBA" id="ARBA00022989"/>
    </source>
</evidence>
<dbReference type="OrthoDB" id="9816124at2"/>
<dbReference type="PANTHER" id="PTHR23530">
    <property type="entry name" value="TRANSPORT PROTEIN-RELATED"/>
    <property type="match status" value="1"/>
</dbReference>
<dbReference type="KEGG" id="dea:FPZ08_05010"/>
<dbReference type="EMBL" id="CP042304">
    <property type="protein sequence ID" value="QDZ10159.1"/>
    <property type="molecule type" value="Genomic_DNA"/>
</dbReference>
<accession>A0A5B8LQH7</accession>
<feature type="transmembrane region" description="Helical" evidence="4">
    <location>
        <begin position="277"/>
        <end position="295"/>
    </location>
</feature>
<keyword evidence="3 4" id="KW-0472">Membrane</keyword>
<dbReference type="Pfam" id="PF07690">
    <property type="entry name" value="MFS_1"/>
    <property type="match status" value="1"/>
</dbReference>
<feature type="transmembrane region" description="Helical" evidence="4">
    <location>
        <begin position="216"/>
        <end position="233"/>
    </location>
</feature>
<feature type="transmembrane region" description="Helical" evidence="4">
    <location>
        <begin position="36"/>
        <end position="57"/>
    </location>
</feature>
<keyword evidence="6" id="KW-1185">Reference proteome</keyword>
<dbReference type="PANTHER" id="PTHR23530:SF1">
    <property type="entry name" value="PERMEASE, MAJOR FACILITATOR SUPERFAMILY-RELATED"/>
    <property type="match status" value="1"/>
</dbReference>
<evidence type="ECO:0000256" key="3">
    <source>
        <dbReference type="ARBA" id="ARBA00023136"/>
    </source>
</evidence>
<feature type="transmembrane region" description="Helical" evidence="4">
    <location>
        <begin position="239"/>
        <end position="265"/>
    </location>
</feature>
<feature type="transmembrane region" description="Helical" evidence="4">
    <location>
        <begin position="94"/>
        <end position="118"/>
    </location>
</feature>
<evidence type="ECO:0000256" key="1">
    <source>
        <dbReference type="ARBA" id="ARBA00022692"/>
    </source>
</evidence>
<feature type="transmembrane region" description="Helical" evidence="4">
    <location>
        <begin position="364"/>
        <end position="382"/>
    </location>
</feature>
<protein>
    <submittedName>
        <fullName evidence="5">MFS transporter</fullName>
    </submittedName>
</protein>
<dbReference type="Gene3D" id="1.20.1250.20">
    <property type="entry name" value="MFS general substrate transporter like domains"/>
    <property type="match status" value="1"/>
</dbReference>
<reference evidence="5 6" key="1">
    <citation type="submission" date="2019-07" db="EMBL/GenBank/DDBJ databases">
        <title>Full genome sequence of Devosia sp. Gsoil 520.</title>
        <authorList>
            <person name="Im W.-T."/>
        </authorList>
    </citation>
    <scope>NUCLEOTIDE SEQUENCE [LARGE SCALE GENOMIC DNA]</scope>
    <source>
        <strain evidence="5 6">Gsoil 520</strain>
    </source>
</reference>
<feature type="transmembrane region" description="Helical" evidence="4">
    <location>
        <begin position="69"/>
        <end position="88"/>
    </location>
</feature>
<dbReference type="RefSeq" id="WP_146288963.1">
    <property type="nucleotide sequence ID" value="NZ_CP042304.1"/>
</dbReference>
<gene>
    <name evidence="5" type="ORF">FPZ08_05010</name>
</gene>
<dbReference type="Proteomes" id="UP000315364">
    <property type="component" value="Chromosome"/>
</dbReference>
<dbReference type="AlphaFoldDB" id="A0A5B8LQH7"/>
<dbReference type="GO" id="GO:0022857">
    <property type="term" value="F:transmembrane transporter activity"/>
    <property type="evidence" value="ECO:0007669"/>
    <property type="project" value="InterPro"/>
</dbReference>
<dbReference type="InterPro" id="IPR011701">
    <property type="entry name" value="MFS"/>
</dbReference>
<keyword evidence="2 4" id="KW-1133">Transmembrane helix</keyword>
<feature type="transmembrane region" description="Helical" evidence="4">
    <location>
        <begin position="163"/>
        <end position="182"/>
    </location>
</feature>
<feature type="transmembrane region" description="Helical" evidence="4">
    <location>
        <begin position="139"/>
        <end position="157"/>
    </location>
</feature>
<evidence type="ECO:0000256" key="4">
    <source>
        <dbReference type="SAM" id="Phobius"/>
    </source>
</evidence>
<feature type="transmembrane region" description="Helical" evidence="4">
    <location>
        <begin position="12"/>
        <end position="30"/>
    </location>
</feature>
<evidence type="ECO:0000313" key="6">
    <source>
        <dbReference type="Proteomes" id="UP000315364"/>
    </source>
</evidence>
<organism evidence="5 6">
    <name type="scientific">Devosia ginsengisoli</name>
    <dbReference type="NCBI Taxonomy" id="400770"/>
    <lineage>
        <taxon>Bacteria</taxon>
        <taxon>Pseudomonadati</taxon>
        <taxon>Pseudomonadota</taxon>
        <taxon>Alphaproteobacteria</taxon>
        <taxon>Hyphomicrobiales</taxon>
        <taxon>Devosiaceae</taxon>
        <taxon>Devosia</taxon>
    </lineage>
</organism>
<dbReference type="InterPro" id="IPR036259">
    <property type="entry name" value="MFS_trans_sf"/>
</dbReference>
<dbReference type="SUPFAM" id="SSF103473">
    <property type="entry name" value="MFS general substrate transporter"/>
    <property type="match status" value="1"/>
</dbReference>
<evidence type="ECO:0000313" key="5">
    <source>
        <dbReference type="EMBL" id="QDZ10159.1"/>
    </source>
</evidence>
<feature type="transmembrane region" description="Helical" evidence="4">
    <location>
        <begin position="338"/>
        <end position="358"/>
    </location>
</feature>
<name>A0A5B8LQH7_9HYPH</name>
<feature type="transmembrane region" description="Helical" evidence="4">
    <location>
        <begin position="301"/>
        <end position="318"/>
    </location>
</feature>
<proteinExistence type="predicted"/>
<dbReference type="InterPro" id="IPR053160">
    <property type="entry name" value="MFS_DHA3_Transporter"/>
</dbReference>